<dbReference type="PANTHER" id="PTHR11009">
    <property type="entry name" value="DER1-LIKE PROTEIN, DERLIN"/>
    <property type="match status" value="1"/>
</dbReference>
<proteinExistence type="inferred from homology"/>
<dbReference type="AlphaFoldDB" id="A0A7J7IH18"/>
<feature type="transmembrane region" description="Helical" evidence="7">
    <location>
        <begin position="94"/>
        <end position="116"/>
    </location>
</feature>
<keyword evidence="3 7" id="KW-0812">Transmembrane</keyword>
<feature type="transmembrane region" description="Helical" evidence="7">
    <location>
        <begin position="161"/>
        <end position="182"/>
    </location>
</feature>
<evidence type="ECO:0000313" key="9">
    <source>
        <dbReference type="Proteomes" id="UP000530660"/>
    </source>
</evidence>
<dbReference type="SUPFAM" id="SSF144091">
    <property type="entry name" value="Rhomboid-like"/>
    <property type="match status" value="1"/>
</dbReference>
<comment type="function">
    <text evidence="7">May be involved in the degradation of misfolded endoplasmic reticulum (ER) luminal proteins.</text>
</comment>
<evidence type="ECO:0000256" key="1">
    <source>
        <dbReference type="ARBA" id="ARBA00004477"/>
    </source>
</evidence>
<dbReference type="Proteomes" id="UP000530660">
    <property type="component" value="Unassembled WGS sequence"/>
</dbReference>
<dbReference type="GO" id="GO:0006950">
    <property type="term" value="P:response to stress"/>
    <property type="evidence" value="ECO:0007669"/>
    <property type="project" value="UniProtKB-ARBA"/>
</dbReference>
<dbReference type="InterPro" id="IPR007599">
    <property type="entry name" value="DER1"/>
</dbReference>
<comment type="similarity">
    <text evidence="2 7">Belongs to the derlin family.</text>
</comment>
<accession>A0A7J7IH18</accession>
<evidence type="ECO:0000256" key="2">
    <source>
        <dbReference type="ARBA" id="ARBA00008917"/>
    </source>
</evidence>
<sequence>MSSFEELYRSVPPVTRTYVTLAVLTTLGCALEVVSPLKLYLSWGRVPAQPWRLLTNFTFFGASLTLDFIFHVFFLARYSRLLEETTFRGRSADYAWFLLVCGTLLTLAAPFVNVLFMGPSLTFAMVYVWSRRNESVSLSFLGLVNFSAPYLPWLLLLFTVLFGASATVDLLGIAVGHFYYFLSDVYPSLTGRYLLKTPRWFAALFGANDLPHLSGAQTHPEPH</sequence>
<keyword evidence="5 7" id="KW-1133">Transmembrane helix</keyword>
<dbReference type="InterPro" id="IPR035952">
    <property type="entry name" value="Rhomboid-like_sf"/>
</dbReference>
<evidence type="ECO:0000256" key="6">
    <source>
        <dbReference type="ARBA" id="ARBA00023136"/>
    </source>
</evidence>
<dbReference type="GO" id="GO:0005789">
    <property type="term" value="C:endoplasmic reticulum membrane"/>
    <property type="evidence" value="ECO:0007669"/>
    <property type="project" value="UniProtKB-SubCell"/>
</dbReference>
<evidence type="ECO:0000256" key="5">
    <source>
        <dbReference type="ARBA" id="ARBA00022989"/>
    </source>
</evidence>
<reference evidence="8 9" key="1">
    <citation type="journal article" date="2020" name="J. Phycol.">
        <title>Comparative genome analysis reveals Cyanidiococcus gen. nov., a new extremophilic red algal genus sister to Cyanidioschyzon (Cyanidioschyzonaceae, Rhodophyta).</title>
        <authorList>
            <person name="Liu S.-L."/>
            <person name="Chiang Y.-R."/>
            <person name="Yoon H.S."/>
            <person name="Fu H.-Y."/>
        </authorList>
    </citation>
    <scope>NUCLEOTIDE SEQUENCE [LARGE SCALE GENOMIC DNA]</scope>
    <source>
        <strain evidence="8 9">THAL066</strain>
    </source>
</reference>
<dbReference type="OrthoDB" id="1716531at2759"/>
<evidence type="ECO:0000256" key="4">
    <source>
        <dbReference type="ARBA" id="ARBA00022824"/>
    </source>
</evidence>
<evidence type="ECO:0000256" key="7">
    <source>
        <dbReference type="RuleBase" id="RU363059"/>
    </source>
</evidence>
<dbReference type="EMBL" id="VWRR01000010">
    <property type="protein sequence ID" value="KAF6002392.1"/>
    <property type="molecule type" value="Genomic_DNA"/>
</dbReference>
<protein>
    <recommendedName>
        <fullName evidence="7">Derlin</fullName>
    </recommendedName>
</protein>
<keyword evidence="9" id="KW-1185">Reference proteome</keyword>
<comment type="subcellular location">
    <subcellularLocation>
        <location evidence="1 7">Endoplasmic reticulum membrane</location>
        <topology evidence="1 7">Multi-pass membrane protein</topology>
    </subcellularLocation>
</comment>
<keyword evidence="6 7" id="KW-0472">Membrane</keyword>
<dbReference type="Pfam" id="PF04511">
    <property type="entry name" value="DER1"/>
    <property type="match status" value="1"/>
</dbReference>
<evidence type="ECO:0000256" key="3">
    <source>
        <dbReference type="ARBA" id="ARBA00022692"/>
    </source>
</evidence>
<gene>
    <name evidence="8" type="primary">DERL2</name>
    <name evidence="8" type="ORF">F1559_001350</name>
</gene>
<evidence type="ECO:0000313" key="8">
    <source>
        <dbReference type="EMBL" id="KAF6002392.1"/>
    </source>
</evidence>
<organism evidence="8 9">
    <name type="scientific">Cyanidiococcus yangmingshanensis</name>
    <dbReference type="NCBI Taxonomy" id="2690220"/>
    <lineage>
        <taxon>Eukaryota</taxon>
        <taxon>Rhodophyta</taxon>
        <taxon>Bangiophyceae</taxon>
        <taxon>Cyanidiales</taxon>
        <taxon>Cyanidiaceae</taxon>
        <taxon>Cyanidiococcus</taxon>
    </lineage>
</organism>
<feature type="transmembrane region" description="Helical" evidence="7">
    <location>
        <begin position="53"/>
        <end position="74"/>
    </location>
</feature>
<feature type="transmembrane region" description="Helical" evidence="7">
    <location>
        <begin position="20"/>
        <end position="41"/>
    </location>
</feature>
<comment type="caution">
    <text evidence="8">The sequence shown here is derived from an EMBL/GenBank/DDBJ whole genome shotgun (WGS) entry which is preliminary data.</text>
</comment>
<keyword evidence="4 7" id="KW-0256">Endoplasmic reticulum</keyword>
<name>A0A7J7IH18_9RHOD</name>